<dbReference type="CDD" id="cd01011">
    <property type="entry name" value="nicotinamidase"/>
    <property type="match status" value="1"/>
</dbReference>
<evidence type="ECO:0000256" key="4">
    <source>
        <dbReference type="ARBA" id="ARBA00022801"/>
    </source>
</evidence>
<keyword evidence="4" id="KW-0378">Hydrolase</keyword>
<evidence type="ECO:0000313" key="10">
    <source>
        <dbReference type="Proteomes" id="UP001166286"/>
    </source>
</evidence>
<sequence>MAASNAQVSFKPALLVVDMQEDFCPPDGSLAIPGGRDIAPLINTLLSMPFALKVATRDFHPQDHISFHTSHAPPNNKPFESSVNIHDPGNESRTHEIPIWPVHCVQGTKGADIIPEIDVSKFDMIVEKGRDKRLEMFSAFADVFGNKSSEAASIDLADTLKDAGITHVYVVGLAGDYCVGCTAIDAKKEGFEVYVIEDATRSVDAGERGWGEYKKKMEKMGIRIIRFDGPEVERVKSRS</sequence>
<dbReference type="GO" id="GO:0019363">
    <property type="term" value="P:pyridine nucleotide biosynthetic process"/>
    <property type="evidence" value="ECO:0007669"/>
    <property type="project" value="UniProtKB-KW"/>
</dbReference>
<keyword evidence="10" id="KW-1185">Reference proteome</keyword>
<evidence type="ECO:0000256" key="5">
    <source>
        <dbReference type="ARBA" id="ARBA00037900"/>
    </source>
</evidence>
<dbReference type="GO" id="GO:0046872">
    <property type="term" value="F:metal ion binding"/>
    <property type="evidence" value="ECO:0007669"/>
    <property type="project" value="UniProtKB-KW"/>
</dbReference>
<dbReference type="InterPro" id="IPR036380">
    <property type="entry name" value="Isochorismatase-like_sf"/>
</dbReference>
<dbReference type="Proteomes" id="UP001166286">
    <property type="component" value="Unassembled WGS sequence"/>
</dbReference>
<reference evidence="9" key="1">
    <citation type="submission" date="2023-03" db="EMBL/GenBank/DDBJ databases">
        <title>Complete genome of Cladonia borealis.</title>
        <authorList>
            <person name="Park H."/>
        </authorList>
    </citation>
    <scope>NUCLEOTIDE SEQUENCE</scope>
    <source>
        <strain evidence="9">ANT050790</strain>
    </source>
</reference>
<comment type="similarity">
    <text evidence="1">Belongs to the isochorismatase family.</text>
</comment>
<evidence type="ECO:0000313" key="9">
    <source>
        <dbReference type="EMBL" id="KAK0509108.1"/>
    </source>
</evidence>
<evidence type="ECO:0000256" key="3">
    <source>
        <dbReference type="ARBA" id="ARBA00022723"/>
    </source>
</evidence>
<evidence type="ECO:0000256" key="2">
    <source>
        <dbReference type="ARBA" id="ARBA00022642"/>
    </source>
</evidence>
<evidence type="ECO:0000256" key="1">
    <source>
        <dbReference type="ARBA" id="ARBA00006336"/>
    </source>
</evidence>
<evidence type="ECO:0000256" key="7">
    <source>
        <dbReference type="ARBA" id="ARBA00043224"/>
    </source>
</evidence>
<evidence type="ECO:0000256" key="6">
    <source>
        <dbReference type="ARBA" id="ARBA00039017"/>
    </source>
</evidence>
<dbReference type="EC" id="3.5.1.19" evidence="6"/>
<dbReference type="EMBL" id="JAFEKC020000019">
    <property type="protein sequence ID" value="KAK0509108.1"/>
    <property type="molecule type" value="Genomic_DNA"/>
</dbReference>
<dbReference type="PANTHER" id="PTHR11080">
    <property type="entry name" value="PYRAZINAMIDASE/NICOTINAMIDASE"/>
    <property type="match status" value="1"/>
</dbReference>
<proteinExistence type="inferred from homology"/>
<keyword evidence="3" id="KW-0479">Metal-binding</keyword>
<comment type="caution">
    <text evidence="9">The sequence shown here is derived from an EMBL/GenBank/DDBJ whole genome shotgun (WGS) entry which is preliminary data.</text>
</comment>
<keyword evidence="2" id="KW-0662">Pyridine nucleotide biosynthesis</keyword>
<dbReference type="Pfam" id="PF00857">
    <property type="entry name" value="Isochorismatase"/>
    <property type="match status" value="1"/>
</dbReference>
<comment type="pathway">
    <text evidence="5">Cofactor biosynthesis; nicotinate biosynthesis; nicotinate from nicotinamide: step 1/1.</text>
</comment>
<evidence type="ECO:0000259" key="8">
    <source>
        <dbReference type="Pfam" id="PF00857"/>
    </source>
</evidence>
<dbReference type="InterPro" id="IPR000868">
    <property type="entry name" value="Isochorismatase-like_dom"/>
</dbReference>
<feature type="domain" description="Isochorismatase-like" evidence="8">
    <location>
        <begin position="13"/>
        <end position="207"/>
    </location>
</feature>
<dbReference type="InterPro" id="IPR052347">
    <property type="entry name" value="Isochorismatase_Nicotinamidase"/>
</dbReference>
<dbReference type="Gene3D" id="3.40.50.850">
    <property type="entry name" value="Isochorismatase-like"/>
    <property type="match status" value="1"/>
</dbReference>
<dbReference type="PANTHER" id="PTHR11080:SF2">
    <property type="entry name" value="LD05707P"/>
    <property type="match status" value="1"/>
</dbReference>
<organism evidence="9 10">
    <name type="scientific">Cladonia borealis</name>
    <dbReference type="NCBI Taxonomy" id="184061"/>
    <lineage>
        <taxon>Eukaryota</taxon>
        <taxon>Fungi</taxon>
        <taxon>Dikarya</taxon>
        <taxon>Ascomycota</taxon>
        <taxon>Pezizomycotina</taxon>
        <taxon>Lecanoromycetes</taxon>
        <taxon>OSLEUM clade</taxon>
        <taxon>Lecanoromycetidae</taxon>
        <taxon>Lecanorales</taxon>
        <taxon>Lecanorineae</taxon>
        <taxon>Cladoniaceae</taxon>
        <taxon>Cladonia</taxon>
    </lineage>
</organism>
<dbReference type="AlphaFoldDB" id="A0AA39QWP5"/>
<accession>A0AA39QWP5</accession>
<dbReference type="SUPFAM" id="SSF52499">
    <property type="entry name" value="Isochorismatase-like hydrolases"/>
    <property type="match status" value="1"/>
</dbReference>
<dbReference type="GO" id="GO:0008936">
    <property type="term" value="F:nicotinamidase activity"/>
    <property type="evidence" value="ECO:0007669"/>
    <property type="project" value="UniProtKB-EC"/>
</dbReference>
<name>A0AA39QWP5_9LECA</name>
<protein>
    <recommendedName>
        <fullName evidence="6">nicotinamidase</fullName>
        <ecNumber evidence="6">3.5.1.19</ecNumber>
    </recommendedName>
    <alternativeName>
        <fullName evidence="7">Nicotinamide deamidase</fullName>
    </alternativeName>
</protein>
<gene>
    <name evidence="9" type="ORF">JMJ35_008479</name>
</gene>